<dbReference type="Gene3D" id="3.30.200.20">
    <property type="entry name" value="Phosphorylase Kinase, domain 1"/>
    <property type="match status" value="1"/>
</dbReference>
<evidence type="ECO:0000256" key="8">
    <source>
        <dbReference type="ARBA" id="ARBA00022527"/>
    </source>
</evidence>
<dbReference type="SMART" id="SM00090">
    <property type="entry name" value="RIO"/>
    <property type="match status" value="1"/>
</dbReference>
<evidence type="ECO:0000256" key="2">
    <source>
        <dbReference type="ARBA" id="ARBA00004496"/>
    </source>
</evidence>
<comment type="catalytic activity">
    <reaction evidence="16">
        <text>L-threonyl-[protein] + ATP = O-phospho-L-threonyl-[protein] + ADP + H(+)</text>
        <dbReference type="Rhea" id="RHEA:46608"/>
        <dbReference type="Rhea" id="RHEA-COMP:11060"/>
        <dbReference type="Rhea" id="RHEA-COMP:11605"/>
        <dbReference type="ChEBI" id="CHEBI:15378"/>
        <dbReference type="ChEBI" id="CHEBI:30013"/>
        <dbReference type="ChEBI" id="CHEBI:30616"/>
        <dbReference type="ChEBI" id="CHEBI:61977"/>
        <dbReference type="ChEBI" id="CHEBI:456216"/>
        <dbReference type="EC" id="2.7.11.1"/>
    </reaction>
</comment>
<keyword evidence="7" id="KW-0690">Ribosome biogenesis</keyword>
<evidence type="ECO:0000256" key="10">
    <source>
        <dbReference type="ARBA" id="ARBA00022723"/>
    </source>
</evidence>
<dbReference type="Pfam" id="PF01163">
    <property type="entry name" value="RIO1"/>
    <property type="match status" value="1"/>
</dbReference>
<feature type="compositionally biased region" description="Polar residues" evidence="19">
    <location>
        <begin position="110"/>
        <end position="128"/>
    </location>
</feature>
<evidence type="ECO:0000256" key="9">
    <source>
        <dbReference type="ARBA" id="ARBA00022679"/>
    </source>
</evidence>
<keyword evidence="9" id="KW-0808">Transferase</keyword>
<dbReference type="GO" id="GO:0042254">
    <property type="term" value="P:ribosome biogenesis"/>
    <property type="evidence" value="ECO:0007669"/>
    <property type="project" value="UniProtKB-KW"/>
</dbReference>
<evidence type="ECO:0000256" key="14">
    <source>
        <dbReference type="ARBA" id="ARBA00022840"/>
    </source>
</evidence>
<dbReference type="AlphaFoldDB" id="A0A9N9CSL1"/>
<feature type="region of interest" description="Disordered" evidence="19">
    <location>
        <begin position="99"/>
        <end position="128"/>
    </location>
</feature>
<evidence type="ECO:0000256" key="7">
    <source>
        <dbReference type="ARBA" id="ARBA00022517"/>
    </source>
</evidence>
<dbReference type="OrthoDB" id="205248at2759"/>
<dbReference type="GO" id="GO:0005737">
    <property type="term" value="C:cytoplasm"/>
    <property type="evidence" value="ECO:0007669"/>
    <property type="project" value="UniProtKB-SubCell"/>
</dbReference>
<sequence length="323" mass="36851">MADREKTTTVAKAKVYLPCFVPGQFDDAPEDKDPIIDEGNINEYDEDESEKYNYCKGEEMEQEEIDEAGYDELSDDFIEDELNDNEEWAVAQGGSSFTTTILTPKTPSTNQKQLLPTSAKKSASVPSNLVQTNRKTMQANLRDQMNSLSKYAGRIHLDDLTGSQLSTSVTNDIRMSNMKAQGNKQKKTDKSDRATVEQVLDPRTRIILFKLINRNFIYEINGCISTGKEANVYHARTEAGEHRAIKVYKTSILTFKDRDRYVTGEYRFRHGYSKHNPRKMVKLWAEKEMRNLKRLCQAQVPCPEPLLLKMHVLVMGFLGDKNG</sequence>
<evidence type="ECO:0000256" key="19">
    <source>
        <dbReference type="SAM" id="MobiDB-lite"/>
    </source>
</evidence>
<feature type="domain" description="RIO kinase" evidence="20">
    <location>
        <begin position="189"/>
        <end position="323"/>
    </location>
</feature>
<evidence type="ECO:0000256" key="11">
    <source>
        <dbReference type="ARBA" id="ARBA00022741"/>
    </source>
</evidence>
<evidence type="ECO:0000259" key="20">
    <source>
        <dbReference type="SMART" id="SM00090"/>
    </source>
</evidence>
<gene>
    <name evidence="21" type="ORF">ALEPTO_LOCUS8543</name>
</gene>
<keyword evidence="14" id="KW-0067">ATP-binding</keyword>
<feature type="non-terminal residue" evidence="21">
    <location>
        <position position="1"/>
    </location>
</feature>
<evidence type="ECO:0000256" key="5">
    <source>
        <dbReference type="ARBA" id="ARBA00016038"/>
    </source>
</evidence>
<evidence type="ECO:0000256" key="16">
    <source>
        <dbReference type="ARBA" id="ARBA00047899"/>
    </source>
</evidence>
<reference evidence="21" key="1">
    <citation type="submission" date="2021-06" db="EMBL/GenBank/DDBJ databases">
        <authorList>
            <person name="Kallberg Y."/>
            <person name="Tangrot J."/>
            <person name="Rosling A."/>
        </authorList>
    </citation>
    <scope>NUCLEOTIDE SEQUENCE</scope>
    <source>
        <strain evidence="21">FL130A</strain>
    </source>
</reference>
<evidence type="ECO:0000256" key="13">
    <source>
        <dbReference type="ARBA" id="ARBA00022801"/>
    </source>
</evidence>
<keyword evidence="11" id="KW-0547">Nucleotide-binding</keyword>
<keyword evidence="8" id="KW-0723">Serine/threonine-protein kinase</keyword>
<comment type="similarity">
    <text evidence="3">Belongs to the protein kinase superfamily. RIO-type Ser/Thr kinase family.</text>
</comment>
<dbReference type="FunFam" id="3.30.200.20:FF:000148">
    <property type="entry name" value="Serine/threonine-protein kinase RIO1"/>
    <property type="match status" value="1"/>
</dbReference>
<keyword evidence="6" id="KW-0963">Cytoplasm</keyword>
<feature type="compositionally biased region" description="Low complexity" evidence="19">
    <location>
        <begin position="99"/>
        <end position="109"/>
    </location>
</feature>
<comment type="subcellular location">
    <subcellularLocation>
        <location evidence="2">Cytoplasm</location>
    </subcellularLocation>
</comment>
<evidence type="ECO:0000313" key="22">
    <source>
        <dbReference type="Proteomes" id="UP000789508"/>
    </source>
</evidence>
<accession>A0A9N9CSL1</accession>
<dbReference type="GO" id="GO:0005524">
    <property type="term" value="F:ATP binding"/>
    <property type="evidence" value="ECO:0007669"/>
    <property type="project" value="UniProtKB-KW"/>
</dbReference>
<keyword evidence="22" id="KW-1185">Reference proteome</keyword>
<dbReference type="SUPFAM" id="SSF56112">
    <property type="entry name" value="Protein kinase-like (PK-like)"/>
    <property type="match status" value="1"/>
</dbReference>
<keyword evidence="15" id="KW-0460">Magnesium</keyword>
<comment type="caution">
    <text evidence="21">The sequence shown here is derived from an EMBL/GenBank/DDBJ whole genome shotgun (WGS) entry which is preliminary data.</text>
</comment>
<dbReference type="InterPro" id="IPR018934">
    <property type="entry name" value="RIO_dom"/>
</dbReference>
<dbReference type="InterPro" id="IPR000687">
    <property type="entry name" value="RIO_kinase"/>
</dbReference>
<dbReference type="InterPro" id="IPR051272">
    <property type="entry name" value="RIO-type_Ser/Thr_kinase"/>
</dbReference>
<keyword evidence="12" id="KW-0418">Kinase</keyword>
<proteinExistence type="inferred from homology"/>
<name>A0A9N9CSL1_9GLOM</name>
<evidence type="ECO:0000256" key="3">
    <source>
        <dbReference type="ARBA" id="ARBA00009196"/>
    </source>
</evidence>
<dbReference type="Proteomes" id="UP000789508">
    <property type="component" value="Unassembled WGS sequence"/>
</dbReference>
<dbReference type="GO" id="GO:0004674">
    <property type="term" value="F:protein serine/threonine kinase activity"/>
    <property type="evidence" value="ECO:0007669"/>
    <property type="project" value="UniProtKB-KW"/>
</dbReference>
<evidence type="ECO:0000256" key="17">
    <source>
        <dbReference type="ARBA" id="ARBA00048679"/>
    </source>
</evidence>
<dbReference type="InterPro" id="IPR011009">
    <property type="entry name" value="Kinase-like_dom_sf"/>
</dbReference>
<keyword evidence="10" id="KW-0479">Metal-binding</keyword>
<evidence type="ECO:0000256" key="1">
    <source>
        <dbReference type="ARBA" id="ARBA00001946"/>
    </source>
</evidence>
<evidence type="ECO:0000256" key="6">
    <source>
        <dbReference type="ARBA" id="ARBA00022490"/>
    </source>
</evidence>
<dbReference type="PANTHER" id="PTHR45723">
    <property type="entry name" value="SERINE/THREONINE-PROTEIN KINASE RIO1"/>
    <property type="match status" value="1"/>
</dbReference>
<protein>
    <recommendedName>
        <fullName evidence="5">Serine/threonine-protein kinase RIO1</fullName>
        <ecNumber evidence="4">2.7.11.1</ecNumber>
    </recommendedName>
    <alternativeName>
        <fullName evidence="18">Serine/threonine-protein kinase rio1</fullName>
    </alternativeName>
</protein>
<dbReference type="GO" id="GO:0016787">
    <property type="term" value="F:hydrolase activity"/>
    <property type="evidence" value="ECO:0007669"/>
    <property type="project" value="UniProtKB-KW"/>
</dbReference>
<evidence type="ECO:0000256" key="15">
    <source>
        <dbReference type="ARBA" id="ARBA00022842"/>
    </source>
</evidence>
<comment type="cofactor">
    <cofactor evidence="1">
        <name>Mg(2+)</name>
        <dbReference type="ChEBI" id="CHEBI:18420"/>
    </cofactor>
</comment>
<dbReference type="EMBL" id="CAJVPS010005030">
    <property type="protein sequence ID" value="CAG8610584.1"/>
    <property type="molecule type" value="Genomic_DNA"/>
</dbReference>
<evidence type="ECO:0000256" key="12">
    <source>
        <dbReference type="ARBA" id="ARBA00022777"/>
    </source>
</evidence>
<evidence type="ECO:0000256" key="18">
    <source>
        <dbReference type="ARBA" id="ARBA00068838"/>
    </source>
</evidence>
<comment type="catalytic activity">
    <reaction evidence="17">
        <text>L-seryl-[protein] + ATP = O-phospho-L-seryl-[protein] + ADP + H(+)</text>
        <dbReference type="Rhea" id="RHEA:17989"/>
        <dbReference type="Rhea" id="RHEA-COMP:9863"/>
        <dbReference type="Rhea" id="RHEA-COMP:11604"/>
        <dbReference type="ChEBI" id="CHEBI:15378"/>
        <dbReference type="ChEBI" id="CHEBI:29999"/>
        <dbReference type="ChEBI" id="CHEBI:30616"/>
        <dbReference type="ChEBI" id="CHEBI:83421"/>
        <dbReference type="ChEBI" id="CHEBI:456216"/>
        <dbReference type="EC" id="2.7.11.1"/>
    </reaction>
</comment>
<keyword evidence="13" id="KW-0378">Hydrolase</keyword>
<evidence type="ECO:0000256" key="4">
    <source>
        <dbReference type="ARBA" id="ARBA00012513"/>
    </source>
</evidence>
<evidence type="ECO:0000313" key="21">
    <source>
        <dbReference type="EMBL" id="CAG8610584.1"/>
    </source>
</evidence>
<dbReference type="GO" id="GO:0046872">
    <property type="term" value="F:metal ion binding"/>
    <property type="evidence" value="ECO:0007669"/>
    <property type="project" value="UniProtKB-KW"/>
</dbReference>
<dbReference type="EC" id="2.7.11.1" evidence="4"/>
<organism evidence="21 22">
    <name type="scientific">Ambispora leptoticha</name>
    <dbReference type="NCBI Taxonomy" id="144679"/>
    <lineage>
        <taxon>Eukaryota</taxon>
        <taxon>Fungi</taxon>
        <taxon>Fungi incertae sedis</taxon>
        <taxon>Mucoromycota</taxon>
        <taxon>Glomeromycotina</taxon>
        <taxon>Glomeromycetes</taxon>
        <taxon>Archaeosporales</taxon>
        <taxon>Ambisporaceae</taxon>
        <taxon>Ambispora</taxon>
    </lineage>
</organism>